<evidence type="ECO:0000259" key="6">
    <source>
        <dbReference type="SMART" id="SM00729"/>
    </source>
</evidence>
<dbReference type="SFLD" id="SFLDS00029">
    <property type="entry name" value="Radical_SAM"/>
    <property type="match status" value="1"/>
</dbReference>
<evidence type="ECO:0000256" key="4">
    <source>
        <dbReference type="ARBA" id="ARBA00023004"/>
    </source>
</evidence>
<gene>
    <name evidence="7" type="ORF">A3J01_01135</name>
</gene>
<dbReference type="SUPFAM" id="SSF102114">
    <property type="entry name" value="Radical SAM enzymes"/>
    <property type="match status" value="1"/>
</dbReference>
<dbReference type="CDD" id="cd01335">
    <property type="entry name" value="Radical_SAM"/>
    <property type="match status" value="1"/>
</dbReference>
<reference evidence="7 8" key="1">
    <citation type="journal article" date="2016" name="Nat. Commun.">
        <title>Thousands of microbial genomes shed light on interconnected biogeochemical processes in an aquifer system.</title>
        <authorList>
            <person name="Anantharaman K."/>
            <person name="Brown C.T."/>
            <person name="Hug L.A."/>
            <person name="Sharon I."/>
            <person name="Castelle C.J."/>
            <person name="Probst A.J."/>
            <person name="Thomas B.C."/>
            <person name="Singh A."/>
            <person name="Wilkins M.J."/>
            <person name="Karaoz U."/>
            <person name="Brodie E.L."/>
            <person name="Williams K.H."/>
            <person name="Hubbard S.S."/>
            <person name="Banfield J.F."/>
        </authorList>
    </citation>
    <scope>NUCLEOTIDE SEQUENCE [LARGE SCALE GENOMIC DNA]</scope>
</reference>
<evidence type="ECO:0000256" key="1">
    <source>
        <dbReference type="ARBA" id="ARBA00001966"/>
    </source>
</evidence>
<keyword evidence="3" id="KW-0479">Metal-binding</keyword>
<dbReference type="InterPro" id="IPR006638">
    <property type="entry name" value="Elp3/MiaA/NifB-like_rSAM"/>
</dbReference>
<keyword evidence="4" id="KW-0408">Iron</keyword>
<accession>A0A1F8H2R2</accession>
<proteinExistence type="predicted"/>
<evidence type="ECO:0000256" key="5">
    <source>
        <dbReference type="ARBA" id="ARBA00023014"/>
    </source>
</evidence>
<dbReference type="EMBL" id="MGKV01000016">
    <property type="protein sequence ID" value="OGN31925.1"/>
    <property type="molecule type" value="Genomic_DNA"/>
</dbReference>
<dbReference type="Pfam" id="PF04055">
    <property type="entry name" value="Radical_SAM"/>
    <property type="match status" value="1"/>
</dbReference>
<comment type="cofactor">
    <cofactor evidence="1">
        <name>[4Fe-4S] cluster</name>
        <dbReference type="ChEBI" id="CHEBI:49883"/>
    </cofactor>
</comment>
<dbReference type="GO" id="GO:0003824">
    <property type="term" value="F:catalytic activity"/>
    <property type="evidence" value="ECO:0007669"/>
    <property type="project" value="InterPro"/>
</dbReference>
<dbReference type="GO" id="GO:0051536">
    <property type="term" value="F:iron-sulfur cluster binding"/>
    <property type="evidence" value="ECO:0007669"/>
    <property type="project" value="UniProtKB-KW"/>
</dbReference>
<dbReference type="PROSITE" id="PS51257">
    <property type="entry name" value="PROKAR_LIPOPROTEIN"/>
    <property type="match status" value="1"/>
</dbReference>
<keyword evidence="5" id="KW-0411">Iron-sulfur</keyword>
<organism evidence="7 8">
    <name type="scientific">Candidatus Yanofskybacteria bacterium RIFCSPLOWO2_02_FULL_45_18</name>
    <dbReference type="NCBI Taxonomy" id="1802707"/>
    <lineage>
        <taxon>Bacteria</taxon>
        <taxon>Candidatus Yanofskyibacteriota</taxon>
    </lineage>
</organism>
<dbReference type="Proteomes" id="UP000177609">
    <property type="component" value="Unassembled WGS sequence"/>
</dbReference>
<dbReference type="Gene3D" id="3.80.30.20">
    <property type="entry name" value="tm_1862 like domain"/>
    <property type="match status" value="1"/>
</dbReference>
<dbReference type="InterPro" id="IPR058240">
    <property type="entry name" value="rSAM_sf"/>
</dbReference>
<dbReference type="STRING" id="1802707.A3J01_01135"/>
<dbReference type="InterPro" id="IPR007197">
    <property type="entry name" value="rSAM"/>
</dbReference>
<evidence type="ECO:0000313" key="8">
    <source>
        <dbReference type="Proteomes" id="UP000177609"/>
    </source>
</evidence>
<dbReference type="PANTHER" id="PTHR43409:SF7">
    <property type="entry name" value="BLL1977 PROTEIN"/>
    <property type="match status" value="1"/>
</dbReference>
<dbReference type="InterPro" id="IPR023404">
    <property type="entry name" value="rSAM_horseshoe"/>
</dbReference>
<evidence type="ECO:0000256" key="2">
    <source>
        <dbReference type="ARBA" id="ARBA00022691"/>
    </source>
</evidence>
<evidence type="ECO:0000313" key="7">
    <source>
        <dbReference type="EMBL" id="OGN31925.1"/>
    </source>
</evidence>
<name>A0A1F8H2R2_9BACT</name>
<dbReference type="GO" id="GO:0046872">
    <property type="term" value="F:metal ion binding"/>
    <property type="evidence" value="ECO:0007669"/>
    <property type="project" value="UniProtKB-KW"/>
</dbReference>
<dbReference type="SFLD" id="SFLDG01082">
    <property type="entry name" value="B12-binding_domain_containing"/>
    <property type="match status" value="1"/>
</dbReference>
<feature type="domain" description="Elp3/MiaA/NifB-like radical SAM core" evidence="6">
    <location>
        <begin position="294"/>
        <end position="519"/>
    </location>
</feature>
<protein>
    <recommendedName>
        <fullName evidence="6">Elp3/MiaA/NifB-like radical SAM core domain-containing protein</fullName>
    </recommendedName>
</protein>
<sequence length="599" mass="67650">MAKIIPLAQTITGGCETKPYVHPEQIVKDVSPADLRGARVLFINMPLRESARPVNTPEGPLLMATRLRDHFEVDVSIIDLNGPVDQYGNRIKDKLWEERVAQGENLPWGRHPTFQEAKDHIQRHVTVYGRPHLIGLSGKITTFKWQRELARFIKQTLPEVFLVSGGGLATELRQHLFNLNYIPELDGVSHSEGDDVVIKIVYDALAIHRIGFKNALNTGKLAPYYIGEINGRRRFVYAGDRPRNLDLLPFGDLELLRTDVFGRKVLEGYLTVPIWSRQANNSSAIPWDDKDVAPKTSSVSSRGCPFGCKYCFRGSQGERKWGVRSAEHIMTELQHHIEHYGIKFHGFPDDNFAVTLDRIRLINNIVSWGTHTRLDEVAGLNATTRGTAETMAKAGCKYIGFGPESASPKVLEAIGKGGHTLSNGMEEVMVAGEKHAFPRSMVVGIRNALENGIHSNCTWILACPTETLEDLKTTVRFMLWQQEYYSNMGHPIDSVNTRMFTLTWYPGTTIINYERVRRELTRVFGITFQPAGTNTSGVEWEPVYDDKFLKYMLELDDATKVLHGENDEPLNFGDMPTDHFLQTRAYIDSGQTLKILDMR</sequence>
<dbReference type="PANTHER" id="PTHR43409">
    <property type="entry name" value="ANAEROBIC MAGNESIUM-PROTOPORPHYRIN IX MONOMETHYL ESTER CYCLASE-RELATED"/>
    <property type="match status" value="1"/>
</dbReference>
<dbReference type="SMART" id="SM00729">
    <property type="entry name" value="Elp3"/>
    <property type="match status" value="1"/>
</dbReference>
<comment type="caution">
    <text evidence="7">The sequence shown here is derived from an EMBL/GenBank/DDBJ whole genome shotgun (WGS) entry which is preliminary data.</text>
</comment>
<keyword evidence="2" id="KW-0949">S-adenosyl-L-methionine</keyword>
<evidence type="ECO:0000256" key="3">
    <source>
        <dbReference type="ARBA" id="ARBA00022723"/>
    </source>
</evidence>
<dbReference type="InterPro" id="IPR051198">
    <property type="entry name" value="BchE-like"/>
</dbReference>
<dbReference type="AlphaFoldDB" id="A0A1F8H2R2"/>